<dbReference type="EMBL" id="JTDE01003715">
    <property type="protein sequence ID" value="KAF7255736.1"/>
    <property type="molecule type" value="Genomic_DNA"/>
</dbReference>
<organism evidence="1 2">
    <name type="scientific">Paragonimus skrjabini miyazakii</name>
    <dbReference type="NCBI Taxonomy" id="59628"/>
    <lineage>
        <taxon>Eukaryota</taxon>
        <taxon>Metazoa</taxon>
        <taxon>Spiralia</taxon>
        <taxon>Lophotrochozoa</taxon>
        <taxon>Platyhelminthes</taxon>
        <taxon>Trematoda</taxon>
        <taxon>Digenea</taxon>
        <taxon>Plagiorchiida</taxon>
        <taxon>Troglotremata</taxon>
        <taxon>Troglotrematidae</taxon>
        <taxon>Paragonimus</taxon>
    </lineage>
</organism>
<dbReference type="Proteomes" id="UP000822476">
    <property type="component" value="Unassembled WGS sequence"/>
</dbReference>
<sequence>MDSAALVRKIVLRRQHSSVLKEDVRMNEISNEEVGTQAHKDRFLLAERLPTLRQVSCRTKFPSHSGSILPCSSVSICNPHQCARSHNNSTAFLGNALVSQSLSQLGESSNSKESSIKLGKCAWENMSCRTELSVSEDCENGEIPVLHFSKPVNDNNELRVVVDCMAQTINRLSVCISPDHPGAPLERRGVRDIVKDSADSLDKGPYPPNHVCTIPNTNDELKTVGLSESIEETLGRTVRLKERFSLLYRECTNDVGLDKLRQVYGIIDRNINAEKQETLLKQLLGADIYSRYMGKIWQLKLFEEHLLD</sequence>
<evidence type="ECO:0000313" key="2">
    <source>
        <dbReference type="Proteomes" id="UP000822476"/>
    </source>
</evidence>
<accession>A0A8S9YQS2</accession>
<evidence type="ECO:0000313" key="1">
    <source>
        <dbReference type="EMBL" id="KAF7255736.1"/>
    </source>
</evidence>
<dbReference type="OrthoDB" id="248923at2759"/>
<dbReference type="AlphaFoldDB" id="A0A8S9YQS2"/>
<name>A0A8S9YQS2_9TREM</name>
<protein>
    <submittedName>
        <fullName evidence="1">Uncharacterized protein</fullName>
    </submittedName>
</protein>
<reference evidence="1" key="1">
    <citation type="submission" date="2019-07" db="EMBL/GenBank/DDBJ databases">
        <title>Annotation for the trematode Paragonimus miyazaki's.</title>
        <authorList>
            <person name="Choi Y.-J."/>
        </authorList>
    </citation>
    <scope>NUCLEOTIDE SEQUENCE</scope>
    <source>
        <strain evidence="1">Japan</strain>
    </source>
</reference>
<keyword evidence="2" id="KW-1185">Reference proteome</keyword>
<proteinExistence type="predicted"/>
<gene>
    <name evidence="1" type="ORF">EG68_07819</name>
</gene>
<comment type="caution">
    <text evidence="1">The sequence shown here is derived from an EMBL/GenBank/DDBJ whole genome shotgun (WGS) entry which is preliminary data.</text>
</comment>